<feature type="transmembrane region" description="Helical" evidence="1">
    <location>
        <begin position="216"/>
        <end position="238"/>
    </location>
</feature>
<dbReference type="Gene3D" id="1.20.144.10">
    <property type="entry name" value="Phosphatidic acid phosphatase type 2/haloperoxidase"/>
    <property type="match status" value="1"/>
</dbReference>
<dbReference type="InterPro" id="IPR036938">
    <property type="entry name" value="PAP2/HPO_sf"/>
</dbReference>
<dbReference type="SUPFAM" id="SSF48317">
    <property type="entry name" value="Acid phosphatase/Vanadium-dependent haloperoxidase"/>
    <property type="match status" value="1"/>
</dbReference>
<dbReference type="SMART" id="SM00014">
    <property type="entry name" value="acidPPc"/>
    <property type="match status" value="1"/>
</dbReference>
<keyword evidence="1" id="KW-0472">Membrane</keyword>
<feature type="transmembrane region" description="Helical" evidence="1">
    <location>
        <begin position="274"/>
        <end position="293"/>
    </location>
</feature>
<accession>A0A1B6NVK9</accession>
<feature type="transmembrane region" description="Helical" evidence="1">
    <location>
        <begin position="96"/>
        <end position="116"/>
    </location>
</feature>
<evidence type="ECO:0000259" key="2">
    <source>
        <dbReference type="SMART" id="SM00014"/>
    </source>
</evidence>
<organism evidence="3">
    <name type="scientific">marine sediment metagenome</name>
    <dbReference type="NCBI Taxonomy" id="412755"/>
    <lineage>
        <taxon>unclassified sequences</taxon>
        <taxon>metagenomes</taxon>
        <taxon>ecological metagenomes</taxon>
    </lineage>
</organism>
<dbReference type="Pfam" id="PF01569">
    <property type="entry name" value="PAP2"/>
    <property type="match status" value="1"/>
</dbReference>
<feature type="transmembrane region" description="Helical" evidence="1">
    <location>
        <begin position="314"/>
        <end position="332"/>
    </location>
</feature>
<feature type="transmembrane region" description="Helical" evidence="1">
    <location>
        <begin position="250"/>
        <end position="268"/>
    </location>
</feature>
<evidence type="ECO:0000256" key="1">
    <source>
        <dbReference type="SAM" id="Phobius"/>
    </source>
</evidence>
<dbReference type="PANTHER" id="PTHR14969:SF13">
    <property type="entry name" value="AT30094P"/>
    <property type="match status" value="1"/>
</dbReference>
<protein>
    <submittedName>
        <fullName evidence="3">Phosphoesterase, PA-phosphatase-like protein</fullName>
    </submittedName>
</protein>
<dbReference type="PANTHER" id="PTHR14969">
    <property type="entry name" value="SPHINGOSINE-1-PHOSPHATE PHOSPHOHYDROLASE"/>
    <property type="match status" value="1"/>
</dbReference>
<feature type="domain" description="Phosphatidic acid phosphatase type 2/haloperoxidase" evidence="2">
    <location>
        <begin position="181"/>
        <end position="291"/>
    </location>
</feature>
<keyword evidence="1" id="KW-1133">Transmembrane helix</keyword>
<feature type="transmembrane region" description="Helical" evidence="1">
    <location>
        <begin position="21"/>
        <end position="43"/>
    </location>
</feature>
<feature type="transmembrane region" description="Helical" evidence="1">
    <location>
        <begin position="178"/>
        <end position="196"/>
    </location>
</feature>
<reference evidence="3" key="1">
    <citation type="submission" date="2013-11" db="EMBL/GenBank/DDBJ databases">
        <title>Microbial diversity, functional groups and degradation webs in Northern and Southern Mediterranean and Red Sea marine crude oil polluted sites.</title>
        <authorList>
            <person name="Daffonchio D."/>
            <person name="Mapelli F."/>
            <person name="Ferrer M."/>
            <person name="Richter M."/>
            <person name="Cherif A."/>
            <person name="Malkawi H.I."/>
            <person name="Yakimov M.M."/>
            <person name="Abdel-Fattah Y.R."/>
            <person name="Blaghen M."/>
            <person name="Golyshin P.N."/>
            <person name="Kalogerakis N."/>
            <person name="Boon N."/>
            <person name="Magagnini M."/>
            <person name="Fava F."/>
        </authorList>
    </citation>
    <scope>NUCLEOTIDE SEQUENCE</scope>
</reference>
<gene>
    <name evidence="3" type="ORF">MGSAQ_001019</name>
</gene>
<feature type="transmembrane region" description="Helical" evidence="1">
    <location>
        <begin position="147"/>
        <end position="171"/>
    </location>
</feature>
<dbReference type="AlphaFoldDB" id="A0A1B6NVK9"/>
<proteinExistence type="predicted"/>
<sequence length="341" mass="38339">MTRDTRASLFMIAFIQENQQLFSLAMALLFIVVFLWVLQYVLIHYGKPVLSLISRGELWLRGHIARLPLITRLQHKYPVLFGFITKRFARGHFSGLILTVLTLLNVYILAVFAGLVEDVVEADSIVTTDLFVSQHMSVLRESGIIDIFVLITSLGSTPVTCLIIVLTVILCMVARQPYIIIGLLVSTIGSTAFTFVNKMVFQRARPVDILLHEHTYSFPSGHATVSIALYGFLGYMAIRFSSRFVRQVRLLSLAVLLCVLIGLSRIVLNEHYLSDVLGGFLVGSLWLIIAISVTEWLTARGKINWHMSWSKGQISLVWLGVIMVFVATLIYANMYQFPLLG</sequence>
<name>A0A1B6NVK9_9ZZZZ</name>
<dbReference type="InterPro" id="IPR000326">
    <property type="entry name" value="PAP2/HPO"/>
</dbReference>
<dbReference type="EMBL" id="AYSL01000509">
    <property type="protein sequence ID" value="KTF07489.1"/>
    <property type="molecule type" value="Genomic_DNA"/>
</dbReference>
<keyword evidence="1" id="KW-0812">Transmembrane</keyword>
<dbReference type="CDD" id="cd03392">
    <property type="entry name" value="PAP2_like_2"/>
    <property type="match status" value="1"/>
</dbReference>
<evidence type="ECO:0000313" key="3">
    <source>
        <dbReference type="EMBL" id="KTF07489.1"/>
    </source>
</evidence>
<comment type="caution">
    <text evidence="3">The sequence shown here is derived from an EMBL/GenBank/DDBJ whole genome shotgun (WGS) entry which is preliminary data.</text>
</comment>
<feature type="transmembrane region" description="Helical" evidence="1">
    <location>
        <begin position="63"/>
        <end position="84"/>
    </location>
</feature>